<keyword evidence="10 11" id="KW-0472">Membrane</keyword>
<dbReference type="EMBL" id="BAAFGK010000004">
    <property type="protein sequence ID" value="GAB0057739.1"/>
    <property type="molecule type" value="Genomic_DNA"/>
</dbReference>
<dbReference type="Pfam" id="PF01544">
    <property type="entry name" value="CorA"/>
    <property type="match status" value="1"/>
</dbReference>
<feature type="transmembrane region" description="Helical" evidence="11">
    <location>
        <begin position="313"/>
        <end position="332"/>
    </location>
</feature>
<comment type="subcellular location">
    <subcellularLocation>
        <location evidence="1">Cell membrane</location>
        <topology evidence="1">Multi-pass membrane protein</topology>
    </subcellularLocation>
</comment>
<dbReference type="InterPro" id="IPR002523">
    <property type="entry name" value="MgTranspt_CorA/ZnTranspt_ZntB"/>
</dbReference>
<evidence type="ECO:0000256" key="7">
    <source>
        <dbReference type="ARBA" id="ARBA00022833"/>
    </source>
</evidence>
<dbReference type="PANTHER" id="PTHR46494:SF3">
    <property type="entry name" value="ZINC TRANSPORT PROTEIN ZNTB"/>
    <property type="match status" value="1"/>
</dbReference>
<evidence type="ECO:0000256" key="1">
    <source>
        <dbReference type="ARBA" id="ARBA00004651"/>
    </source>
</evidence>
<keyword evidence="8 11" id="KW-1133">Transmembrane helix</keyword>
<keyword evidence="9" id="KW-0406">Ion transport</keyword>
<evidence type="ECO:0000313" key="12">
    <source>
        <dbReference type="EMBL" id="GAB0057739.1"/>
    </source>
</evidence>
<dbReference type="RefSeq" id="WP_420905432.1">
    <property type="nucleotide sequence ID" value="NZ_BAAFGK010000004.1"/>
</dbReference>
<feature type="transmembrane region" description="Helical" evidence="11">
    <location>
        <begin position="271"/>
        <end position="293"/>
    </location>
</feature>
<evidence type="ECO:0000256" key="3">
    <source>
        <dbReference type="ARBA" id="ARBA00022448"/>
    </source>
</evidence>
<evidence type="ECO:0000256" key="4">
    <source>
        <dbReference type="ARBA" id="ARBA00022475"/>
    </source>
</evidence>
<sequence length="338" mass="38612">MSTDPLIHAWRFDAQDAGRGLAWNEVGSTNIFSLGHFWLHLHHRSDLAIDWIKGRSAIDECAVKALLAHETRPRYTRFQDGAVLMLRSVNENRGHDYHDMVALRMWVDDIGIVSLRGRPIAFIDEIRRTMEYGTGPRSPGELLLAFLEQLTTRIGSTLERMDDQLEELETYTLTEHEPYETRRNGPRIRQRLGDLRVAAVAMRRYLAPQREAIARLLADELPWVDESLRSRLAEVVNESTRQLEDLDEIRDTAGIIQDSVANAISEGLNDLLFKLTMMSAFFMPLSFVVGWFGSNVSGLFLNADSTWFPSQQGFVMEGVLLVVIGLIEVWIFKRLGWL</sequence>
<evidence type="ECO:0000256" key="6">
    <source>
        <dbReference type="ARBA" id="ARBA00022692"/>
    </source>
</evidence>
<dbReference type="PANTHER" id="PTHR46494">
    <property type="entry name" value="CORA FAMILY METAL ION TRANSPORTER (EUROFUNG)"/>
    <property type="match status" value="1"/>
</dbReference>
<evidence type="ECO:0000256" key="10">
    <source>
        <dbReference type="ARBA" id="ARBA00023136"/>
    </source>
</evidence>
<comment type="similarity">
    <text evidence="2">Belongs to the CorA metal ion transporter (MIT) (TC 1.A.35) family.</text>
</comment>
<dbReference type="Gene3D" id="1.20.58.340">
    <property type="entry name" value="Magnesium transport protein CorA, transmembrane region"/>
    <property type="match status" value="2"/>
</dbReference>
<keyword evidence="3" id="KW-0813">Transport</keyword>
<proteinExistence type="inferred from homology"/>
<keyword evidence="4" id="KW-1003">Cell membrane</keyword>
<evidence type="ECO:0000256" key="5">
    <source>
        <dbReference type="ARBA" id="ARBA00022519"/>
    </source>
</evidence>
<keyword evidence="5" id="KW-0997">Cell inner membrane</keyword>
<reference evidence="12 13" key="2">
    <citation type="submission" date="2024-09" db="EMBL/GenBank/DDBJ databases">
        <title>Draft genome sequence of Candidatus Magnetaquicoccaceae bacterium FCR-1.</title>
        <authorList>
            <person name="Shimoshige H."/>
            <person name="Shimamura S."/>
            <person name="Taoka A."/>
            <person name="Kobayashi H."/>
            <person name="Maekawa T."/>
        </authorList>
    </citation>
    <scope>NUCLEOTIDE SEQUENCE [LARGE SCALE GENOMIC DNA]</scope>
    <source>
        <strain evidence="12 13">FCR-1</strain>
    </source>
</reference>
<reference evidence="12 13" key="1">
    <citation type="submission" date="2024-05" db="EMBL/GenBank/DDBJ databases">
        <authorList>
            <consortium name="Candidatus Magnetaquicoccaceae bacterium FCR-1 genome sequencing consortium"/>
            <person name="Shimoshige H."/>
            <person name="Shimamura S."/>
            <person name="Taoka A."/>
            <person name="Kobayashi H."/>
            <person name="Maekawa T."/>
        </authorList>
    </citation>
    <scope>NUCLEOTIDE SEQUENCE [LARGE SCALE GENOMIC DNA]</scope>
    <source>
        <strain evidence="12 13">FCR-1</strain>
    </source>
</reference>
<evidence type="ECO:0000256" key="9">
    <source>
        <dbReference type="ARBA" id="ARBA00023065"/>
    </source>
</evidence>
<keyword evidence="6 11" id="KW-0812">Transmembrane</keyword>
<dbReference type="SUPFAM" id="SSF143865">
    <property type="entry name" value="CorA soluble domain-like"/>
    <property type="match status" value="1"/>
</dbReference>
<evidence type="ECO:0000256" key="2">
    <source>
        <dbReference type="ARBA" id="ARBA00009765"/>
    </source>
</evidence>
<dbReference type="InterPro" id="IPR045861">
    <property type="entry name" value="CorA_cytoplasmic_dom"/>
</dbReference>
<evidence type="ECO:0000256" key="8">
    <source>
        <dbReference type="ARBA" id="ARBA00022989"/>
    </source>
</evidence>
<dbReference type="Proteomes" id="UP001628193">
    <property type="component" value="Unassembled WGS sequence"/>
</dbReference>
<comment type="caution">
    <text evidence="12">The sequence shown here is derived from an EMBL/GenBank/DDBJ whole genome shotgun (WGS) entry which is preliminary data.</text>
</comment>
<name>A0ABQ0CA25_9PROT</name>
<keyword evidence="13" id="KW-1185">Reference proteome</keyword>
<dbReference type="SUPFAM" id="SSF144083">
    <property type="entry name" value="Magnesium transport protein CorA, transmembrane region"/>
    <property type="match status" value="1"/>
</dbReference>
<keyword evidence="7" id="KW-0862">Zinc</keyword>
<dbReference type="InterPro" id="IPR045863">
    <property type="entry name" value="CorA_TM1_TM2"/>
</dbReference>
<gene>
    <name evidence="12" type="primary">zntB_1</name>
    <name evidence="12" type="ORF">SIID45300_02071</name>
</gene>
<evidence type="ECO:0000313" key="13">
    <source>
        <dbReference type="Proteomes" id="UP001628193"/>
    </source>
</evidence>
<protein>
    <submittedName>
        <fullName evidence="12">Zinc transport protein ZntB</fullName>
    </submittedName>
</protein>
<dbReference type="Gene3D" id="3.30.460.20">
    <property type="entry name" value="CorA soluble domain-like"/>
    <property type="match status" value="1"/>
</dbReference>
<accession>A0ABQ0CA25</accession>
<evidence type="ECO:0000256" key="11">
    <source>
        <dbReference type="SAM" id="Phobius"/>
    </source>
</evidence>
<organism evidence="12 13">
    <name type="scientific">Candidatus Magnetaquiglobus chichijimensis</name>
    <dbReference type="NCBI Taxonomy" id="3141448"/>
    <lineage>
        <taxon>Bacteria</taxon>
        <taxon>Pseudomonadati</taxon>
        <taxon>Pseudomonadota</taxon>
        <taxon>Magnetococcia</taxon>
        <taxon>Magnetococcales</taxon>
        <taxon>Candidatus Magnetaquicoccaceae</taxon>
        <taxon>Candidatus Magnetaquiglobus</taxon>
    </lineage>
</organism>